<keyword evidence="3" id="KW-1185">Reference proteome</keyword>
<dbReference type="Gene3D" id="2.30.40.10">
    <property type="entry name" value="Urease, subunit C, domain 1"/>
    <property type="match status" value="1"/>
</dbReference>
<dbReference type="AlphaFoldDB" id="A0A6I4NXV7"/>
<accession>A0A6I4NXV7</accession>
<comment type="caution">
    <text evidence="2">The sequence shown here is derived from an EMBL/GenBank/DDBJ whole genome shotgun (WGS) entry which is preliminary data.</text>
</comment>
<dbReference type="GO" id="GO:0016810">
    <property type="term" value="F:hydrolase activity, acting on carbon-nitrogen (but not peptide) bonds"/>
    <property type="evidence" value="ECO:0007669"/>
    <property type="project" value="InterPro"/>
</dbReference>
<dbReference type="PANTHER" id="PTHR22642">
    <property type="entry name" value="IMIDAZOLONEPROPIONASE"/>
    <property type="match status" value="1"/>
</dbReference>
<reference evidence="2 3" key="1">
    <citation type="submission" date="2019-12" db="EMBL/GenBank/DDBJ databases">
        <authorList>
            <person name="Kim Y.S."/>
        </authorList>
    </citation>
    <scope>NUCLEOTIDE SEQUENCE [LARGE SCALE GENOMIC DNA]</scope>
    <source>
        <strain evidence="2 3">MMS17-SY077</strain>
    </source>
</reference>
<dbReference type="SUPFAM" id="SSF51338">
    <property type="entry name" value="Composite domain of metallo-dependent hydrolases"/>
    <property type="match status" value="1"/>
</dbReference>
<dbReference type="RefSeq" id="WP_160422699.1">
    <property type="nucleotide sequence ID" value="NZ_WSTA01000005.1"/>
</dbReference>
<keyword evidence="2" id="KW-0378">Hydrolase</keyword>
<dbReference type="InterPro" id="IPR011059">
    <property type="entry name" value="Metal-dep_hydrolase_composite"/>
</dbReference>
<gene>
    <name evidence="2" type="ORF">GB864_02105</name>
</gene>
<dbReference type="InterPro" id="IPR013108">
    <property type="entry name" value="Amidohydro_3"/>
</dbReference>
<evidence type="ECO:0000313" key="3">
    <source>
        <dbReference type="Proteomes" id="UP000438182"/>
    </source>
</evidence>
<protein>
    <submittedName>
        <fullName evidence="2">Amidohydrolase family protein</fullName>
    </submittedName>
</protein>
<evidence type="ECO:0000259" key="1">
    <source>
        <dbReference type="Pfam" id="PF07969"/>
    </source>
</evidence>
<sequence>MSAELILAGARFAGADDLVDVHVADGRIAAIGPADSLAGGGHVERLDLDGRTLVPGLVDGHVHFSQWAQAARRFDVSGATSAAEAVALAGAARDRAAGPDPVVGFGYRDGLWPDAPSVAALEERTAGHPVLLISADLHSAWLNRAALTRFGADPATEGLLREDDAFAVLRALEAVEDDVLDGWTADAARTAAARGVTGITDLEMRWNLDDWRRRAARSPLDLRVAFGVYTLDLDRALALGLATGQVVAGTDGLVEVGPYKVITDGSLNTRTAWCFDPYEGLAHDAHPHGLSTVPFDELVPLLERASAGGFRVAVHAIGDRANAVVLDAFAATGAQGSVEHAQLLRHEDVARFAELGVVASVQPEHAMDDRDVAERYWAGRTDRAFLLRDLADAGVELALGSDAPVAPLDPWISIAAAVERSRDGRTPWHPEQSIEAAVALAASTGGRGIRPAVGEAADLAVLGADPLRVEPAELRTLPVALTLLAGRITHDAR</sequence>
<organism evidence="2 3">
    <name type="scientific">Agromyces seonyuensis</name>
    <dbReference type="NCBI Taxonomy" id="2662446"/>
    <lineage>
        <taxon>Bacteria</taxon>
        <taxon>Bacillati</taxon>
        <taxon>Actinomycetota</taxon>
        <taxon>Actinomycetes</taxon>
        <taxon>Micrococcales</taxon>
        <taxon>Microbacteriaceae</taxon>
        <taxon>Agromyces</taxon>
    </lineage>
</organism>
<dbReference type="Gene3D" id="3.10.310.70">
    <property type="match status" value="1"/>
</dbReference>
<name>A0A6I4NXV7_9MICO</name>
<dbReference type="InterPro" id="IPR032466">
    <property type="entry name" value="Metal_Hydrolase"/>
</dbReference>
<dbReference type="SUPFAM" id="SSF51556">
    <property type="entry name" value="Metallo-dependent hydrolases"/>
    <property type="match status" value="1"/>
</dbReference>
<dbReference type="Gene3D" id="3.20.20.140">
    <property type="entry name" value="Metal-dependent hydrolases"/>
    <property type="match status" value="1"/>
</dbReference>
<evidence type="ECO:0000313" key="2">
    <source>
        <dbReference type="EMBL" id="MWB97355.1"/>
    </source>
</evidence>
<proteinExistence type="predicted"/>
<feature type="domain" description="Amidohydrolase 3" evidence="1">
    <location>
        <begin position="46"/>
        <end position="490"/>
    </location>
</feature>
<dbReference type="EMBL" id="WSTA01000005">
    <property type="protein sequence ID" value="MWB97355.1"/>
    <property type="molecule type" value="Genomic_DNA"/>
</dbReference>
<dbReference type="Pfam" id="PF07969">
    <property type="entry name" value="Amidohydro_3"/>
    <property type="match status" value="1"/>
</dbReference>
<dbReference type="Proteomes" id="UP000438182">
    <property type="component" value="Unassembled WGS sequence"/>
</dbReference>
<dbReference type="PANTHER" id="PTHR22642:SF2">
    <property type="entry name" value="PROTEIN LONG AFTER FAR-RED 3"/>
    <property type="match status" value="1"/>
</dbReference>